<dbReference type="Proteomes" id="UP000220922">
    <property type="component" value="Unassembled WGS sequence"/>
</dbReference>
<proteinExistence type="predicted"/>
<dbReference type="GO" id="GO:0016740">
    <property type="term" value="F:transferase activity"/>
    <property type="evidence" value="ECO:0007669"/>
    <property type="project" value="UniProtKB-KW"/>
</dbReference>
<dbReference type="AlphaFoldDB" id="A0A2H3KRK5"/>
<name>A0A2H3KRK5_9CHLR</name>
<dbReference type="InterPro" id="IPR029044">
    <property type="entry name" value="Nucleotide-diphossugar_trans"/>
</dbReference>
<evidence type="ECO:0000313" key="2">
    <source>
        <dbReference type="Proteomes" id="UP000220922"/>
    </source>
</evidence>
<dbReference type="CDD" id="cd04186">
    <property type="entry name" value="GT_2_like_c"/>
    <property type="match status" value="1"/>
</dbReference>
<protein>
    <submittedName>
        <fullName evidence="1">Glycosyl transferase</fullName>
    </submittedName>
</protein>
<organism evidence="1 2">
    <name type="scientific">Candidatus Chloroploca asiatica</name>
    <dbReference type="NCBI Taxonomy" id="1506545"/>
    <lineage>
        <taxon>Bacteria</taxon>
        <taxon>Bacillati</taxon>
        <taxon>Chloroflexota</taxon>
        <taxon>Chloroflexia</taxon>
        <taxon>Chloroflexales</taxon>
        <taxon>Chloroflexineae</taxon>
        <taxon>Oscillochloridaceae</taxon>
        <taxon>Candidatus Chloroploca</taxon>
    </lineage>
</organism>
<keyword evidence="2" id="KW-1185">Reference proteome</keyword>
<reference evidence="1 2" key="1">
    <citation type="submission" date="2016-05" db="EMBL/GenBank/DDBJ databases">
        <authorList>
            <person name="Lavstsen T."/>
            <person name="Jespersen J.S."/>
        </authorList>
    </citation>
    <scope>NUCLEOTIDE SEQUENCE [LARGE SCALE GENOMIC DNA]</scope>
    <source>
        <strain evidence="1 2">B7-9</strain>
    </source>
</reference>
<dbReference type="Gene3D" id="3.90.550.10">
    <property type="entry name" value="Spore Coat Polysaccharide Biosynthesis Protein SpsA, Chain A"/>
    <property type="match status" value="1"/>
</dbReference>
<accession>A0A2H3KRK5</accession>
<sequence length="314" mass="34717">MPSPQADVTIVIVNWNTRQLLLDCLAALPAATEGIKAETWVVDNGSVDSSVAAVQEAFPEVQIIANSDNRGFATANNQAIRASDGRHVLLLNSDTIAQPASITRLVHFLDAHPDVGIVGSRLLNADGSLQRSWALFPNLLTELVGKKLRLRWRYPTINGTIAYSTDWIDGAVLMIRRGILGQVGLMDERYFMYTEEVDWCYRTRQAGWKVCYLTASEVIHFGGQSSKRSATRMKAELYLSKLRFFGKHYGDLARTTLGVGLQTIFLGKATLGGIILLATAAKHPTGHAFTRDGALLLMAVQRHTWRRPVAEEIR</sequence>
<dbReference type="Pfam" id="PF13641">
    <property type="entry name" value="Glyco_tranf_2_3"/>
    <property type="match status" value="1"/>
</dbReference>
<dbReference type="OrthoDB" id="9813495at2"/>
<dbReference type="PANTHER" id="PTHR43179:SF7">
    <property type="entry name" value="RHAMNOSYLTRANSFERASE WBBL"/>
    <property type="match status" value="1"/>
</dbReference>
<dbReference type="SUPFAM" id="SSF53448">
    <property type="entry name" value="Nucleotide-diphospho-sugar transferases"/>
    <property type="match status" value="1"/>
</dbReference>
<dbReference type="EMBL" id="LYXE01000200">
    <property type="protein sequence ID" value="PDV96452.1"/>
    <property type="molecule type" value="Genomic_DNA"/>
</dbReference>
<evidence type="ECO:0000313" key="1">
    <source>
        <dbReference type="EMBL" id="PDV96452.1"/>
    </source>
</evidence>
<comment type="caution">
    <text evidence="1">The sequence shown here is derived from an EMBL/GenBank/DDBJ whole genome shotgun (WGS) entry which is preliminary data.</text>
</comment>
<dbReference type="RefSeq" id="WP_097655489.1">
    <property type="nucleotide sequence ID" value="NZ_LYXE01000200.1"/>
</dbReference>
<gene>
    <name evidence="1" type="ORF">A9Q02_07085</name>
</gene>
<keyword evidence="1" id="KW-0808">Transferase</keyword>
<dbReference type="PANTHER" id="PTHR43179">
    <property type="entry name" value="RHAMNOSYLTRANSFERASE WBBL"/>
    <property type="match status" value="1"/>
</dbReference>